<keyword evidence="5 6" id="KW-0472">Membrane</keyword>
<organism evidence="8 9">
    <name type="scientific">Effusibacillus consociatus</name>
    <dbReference type="NCBI Taxonomy" id="1117041"/>
    <lineage>
        <taxon>Bacteria</taxon>
        <taxon>Bacillati</taxon>
        <taxon>Bacillota</taxon>
        <taxon>Bacilli</taxon>
        <taxon>Bacillales</taxon>
        <taxon>Alicyclobacillaceae</taxon>
        <taxon>Effusibacillus</taxon>
    </lineage>
</organism>
<evidence type="ECO:0000259" key="7">
    <source>
        <dbReference type="Pfam" id="PF11728"/>
    </source>
</evidence>
<sequence length="338" mass="38727">MTHLMKLFLGARVAKTSIAAGLALYFASLLDFTGYTYAALVAVLATQKSMARSFGLAKYQVVSALIGTLGGNLVALQFGTHPLFGALLVYALFAVHLKLGWRNTILLSLVTGINSFSTFQGELFVHALKQVSIVLIGIGCSIVVNLVAVPRYEQKLEELIERSEGMLRGLIYLMYNNLTHLEQGLSEEEYGKQVQDVRKYMQEARHYAELIFEDQWIYNRKGIEAKQAIQTLQQMELLASHILILNKALDKVGVWVEAIPHIQRFMDVLMRIQLRVFRGKTVHFQLADQAIQFLDQVFREMELPKNRLEFVSRAALYHFYEELKEYYEDLKRIRSERR</sequence>
<dbReference type="Proteomes" id="UP001596002">
    <property type="component" value="Unassembled WGS sequence"/>
</dbReference>
<evidence type="ECO:0000313" key="9">
    <source>
        <dbReference type="Proteomes" id="UP001596002"/>
    </source>
</evidence>
<reference evidence="9" key="1">
    <citation type="journal article" date="2019" name="Int. J. Syst. Evol. Microbiol.">
        <title>The Global Catalogue of Microorganisms (GCM) 10K type strain sequencing project: providing services to taxonomists for standard genome sequencing and annotation.</title>
        <authorList>
            <consortium name="The Broad Institute Genomics Platform"/>
            <consortium name="The Broad Institute Genome Sequencing Center for Infectious Disease"/>
            <person name="Wu L."/>
            <person name="Ma J."/>
        </authorList>
    </citation>
    <scope>NUCLEOTIDE SEQUENCE [LARGE SCALE GENOMIC DNA]</scope>
    <source>
        <strain evidence="9">WYCCWR 12678</strain>
    </source>
</reference>
<evidence type="ECO:0000256" key="1">
    <source>
        <dbReference type="ARBA" id="ARBA00004651"/>
    </source>
</evidence>
<comment type="subcellular location">
    <subcellularLocation>
        <location evidence="1">Cell membrane</location>
        <topology evidence="1">Multi-pass membrane protein</topology>
    </subcellularLocation>
</comment>
<dbReference type="InterPro" id="IPR021062">
    <property type="entry name" value="ArAE_1_C"/>
</dbReference>
<keyword evidence="4 6" id="KW-1133">Transmembrane helix</keyword>
<accession>A0ABV9Q9T1</accession>
<evidence type="ECO:0000256" key="4">
    <source>
        <dbReference type="ARBA" id="ARBA00022989"/>
    </source>
</evidence>
<dbReference type="PANTHER" id="PTHR40064">
    <property type="entry name" value="MEMBRANE PROTEIN-RELATED"/>
    <property type="match status" value="1"/>
</dbReference>
<dbReference type="Pfam" id="PF11728">
    <property type="entry name" value="ArAE_1_C"/>
    <property type="match status" value="1"/>
</dbReference>
<keyword evidence="9" id="KW-1185">Reference proteome</keyword>
<keyword evidence="2" id="KW-1003">Cell membrane</keyword>
<proteinExistence type="predicted"/>
<dbReference type="EMBL" id="JBHSHC010000158">
    <property type="protein sequence ID" value="MFC4770302.1"/>
    <property type="molecule type" value="Genomic_DNA"/>
</dbReference>
<evidence type="ECO:0000256" key="3">
    <source>
        <dbReference type="ARBA" id="ARBA00022692"/>
    </source>
</evidence>
<feature type="transmembrane region" description="Helical" evidence="6">
    <location>
        <begin position="131"/>
        <end position="149"/>
    </location>
</feature>
<feature type="transmembrane region" description="Helical" evidence="6">
    <location>
        <begin position="56"/>
        <end position="76"/>
    </location>
</feature>
<comment type="caution">
    <text evidence="8">The sequence shown here is derived from an EMBL/GenBank/DDBJ whole genome shotgun (WGS) entry which is preliminary data.</text>
</comment>
<dbReference type="Gene3D" id="1.20.120.940">
    <property type="entry name" value="Putative aromatic acid exporter, C-terminal domain"/>
    <property type="match status" value="1"/>
</dbReference>
<feature type="transmembrane region" description="Helical" evidence="6">
    <location>
        <begin position="20"/>
        <end position="44"/>
    </location>
</feature>
<dbReference type="InterPro" id="IPR052984">
    <property type="entry name" value="UPF0421"/>
</dbReference>
<gene>
    <name evidence="8" type="ORF">ACFO8Q_23780</name>
</gene>
<evidence type="ECO:0000256" key="2">
    <source>
        <dbReference type="ARBA" id="ARBA00022475"/>
    </source>
</evidence>
<dbReference type="InterPro" id="IPR038323">
    <property type="entry name" value="ArAE_1_C_sf"/>
</dbReference>
<feature type="domain" description="Putative aromatic acid exporter C-terminal" evidence="7">
    <location>
        <begin position="153"/>
        <end position="326"/>
    </location>
</feature>
<feature type="transmembrane region" description="Helical" evidence="6">
    <location>
        <begin position="82"/>
        <end position="99"/>
    </location>
</feature>
<evidence type="ECO:0000313" key="8">
    <source>
        <dbReference type="EMBL" id="MFC4770302.1"/>
    </source>
</evidence>
<evidence type="ECO:0000256" key="6">
    <source>
        <dbReference type="SAM" id="Phobius"/>
    </source>
</evidence>
<dbReference type="Pfam" id="PF06081">
    <property type="entry name" value="ArAE_1"/>
    <property type="match status" value="1"/>
</dbReference>
<keyword evidence="3 6" id="KW-0812">Transmembrane</keyword>
<dbReference type="RefSeq" id="WP_380029781.1">
    <property type="nucleotide sequence ID" value="NZ_JBHSHC010000158.1"/>
</dbReference>
<dbReference type="InterPro" id="IPR010343">
    <property type="entry name" value="ArAE_1"/>
</dbReference>
<protein>
    <submittedName>
        <fullName evidence="8">Aromatic acid exporter family protein</fullName>
    </submittedName>
</protein>
<name>A0ABV9Q9T1_9BACL</name>
<evidence type="ECO:0000256" key="5">
    <source>
        <dbReference type="ARBA" id="ARBA00023136"/>
    </source>
</evidence>
<dbReference type="PANTHER" id="PTHR40064:SF1">
    <property type="entry name" value="MEMBRANE PROTEIN"/>
    <property type="match status" value="1"/>
</dbReference>